<dbReference type="EMBL" id="JASKHM010000008">
    <property type="protein sequence ID" value="MEQ4483644.1"/>
    <property type="molecule type" value="Genomic_DNA"/>
</dbReference>
<evidence type="ECO:0000256" key="2">
    <source>
        <dbReference type="SAM" id="Phobius"/>
    </source>
</evidence>
<keyword evidence="4" id="KW-1185">Reference proteome</keyword>
<accession>A0ABV1KU49</accession>
<keyword evidence="2" id="KW-1133">Transmembrane helix</keyword>
<proteinExistence type="predicted"/>
<evidence type="ECO:0000313" key="3">
    <source>
        <dbReference type="EMBL" id="MEQ4483644.1"/>
    </source>
</evidence>
<evidence type="ECO:0000313" key="4">
    <source>
        <dbReference type="Proteomes" id="UP001493487"/>
    </source>
</evidence>
<feature type="region of interest" description="Disordered" evidence="1">
    <location>
        <begin position="142"/>
        <end position="166"/>
    </location>
</feature>
<gene>
    <name evidence="3" type="ORF">QJS35_14715</name>
</gene>
<evidence type="ECO:0000256" key="1">
    <source>
        <dbReference type="SAM" id="MobiDB-lite"/>
    </source>
</evidence>
<protein>
    <recommendedName>
        <fullName evidence="5">DUF948 domain-containing protein</fullName>
    </recommendedName>
</protein>
<keyword evidence="2" id="KW-0812">Transmembrane</keyword>
<organism evidence="3 4">
    <name type="scientific">Cohnella silvisoli</name>
    <dbReference type="NCBI Taxonomy" id="2873699"/>
    <lineage>
        <taxon>Bacteria</taxon>
        <taxon>Bacillati</taxon>
        <taxon>Bacillota</taxon>
        <taxon>Bacilli</taxon>
        <taxon>Bacillales</taxon>
        <taxon>Paenibacillaceae</taxon>
        <taxon>Cohnella</taxon>
    </lineage>
</organism>
<sequence>MAWDIAAYGITAAVLAIAAACVIGIAKICRSLSRLDATVKVLGKETEVSLRQCAKLADEASDAIAVSRQSLQGFATLAEGARALGEAVQAAAQTAAHVTVLCRERLTSLSPVPSEHRDQTACELPDLTELGRNLWSLWRRRTGNGQSSSESCQSSPGPSADPSQGE</sequence>
<dbReference type="Proteomes" id="UP001493487">
    <property type="component" value="Unassembled WGS sequence"/>
</dbReference>
<feature type="compositionally biased region" description="Low complexity" evidence="1">
    <location>
        <begin position="145"/>
        <end position="158"/>
    </location>
</feature>
<comment type="caution">
    <text evidence="3">The sequence shown here is derived from an EMBL/GenBank/DDBJ whole genome shotgun (WGS) entry which is preliminary data.</text>
</comment>
<name>A0ABV1KU49_9BACL</name>
<feature type="transmembrane region" description="Helical" evidence="2">
    <location>
        <begin position="6"/>
        <end position="26"/>
    </location>
</feature>
<reference evidence="3 4" key="1">
    <citation type="journal article" date="2023" name="Genome Announc.">
        <title>Pan-Genome Analyses of the Genus Cohnella and Proposal of the Novel Species Cohnella silvisoli sp. nov., Isolated from Forest Soil.</title>
        <authorList>
            <person name="Wang C."/>
            <person name="Mao L."/>
            <person name="Bao G."/>
            <person name="Zhu H."/>
        </authorList>
    </citation>
    <scope>NUCLEOTIDE SEQUENCE [LARGE SCALE GENOMIC DNA]</scope>
    <source>
        <strain evidence="3 4">NL03-T5-1</strain>
    </source>
</reference>
<evidence type="ECO:0008006" key="5">
    <source>
        <dbReference type="Google" id="ProtNLM"/>
    </source>
</evidence>
<keyword evidence="2" id="KW-0472">Membrane</keyword>
<dbReference type="RefSeq" id="WP_232186184.1">
    <property type="nucleotide sequence ID" value="NZ_JAIOAP010000007.1"/>
</dbReference>